<dbReference type="InterPro" id="IPR019734">
    <property type="entry name" value="TPR_rpt"/>
</dbReference>
<dbReference type="Pfam" id="PF13424">
    <property type="entry name" value="TPR_12"/>
    <property type="match status" value="4"/>
</dbReference>
<dbReference type="InterPro" id="IPR011990">
    <property type="entry name" value="TPR-like_helical_dom_sf"/>
</dbReference>
<dbReference type="AlphaFoldDB" id="A0AAU9XGH4"/>
<feature type="non-terminal residue" evidence="4">
    <location>
        <position position="1066"/>
    </location>
</feature>
<protein>
    <recommendedName>
        <fullName evidence="6">Nephrocystin-3</fullName>
    </recommendedName>
</protein>
<dbReference type="SMART" id="SM00028">
    <property type="entry name" value="TPR"/>
    <property type="match status" value="10"/>
</dbReference>
<dbReference type="SUPFAM" id="SSF48452">
    <property type="entry name" value="TPR-like"/>
    <property type="match status" value="2"/>
</dbReference>
<dbReference type="Proteomes" id="UP001159428">
    <property type="component" value="Unassembled WGS sequence"/>
</dbReference>
<feature type="repeat" description="TPR" evidence="3">
    <location>
        <begin position="761"/>
        <end position="794"/>
    </location>
</feature>
<proteinExistence type="predicted"/>
<dbReference type="PROSITE" id="PS50005">
    <property type="entry name" value="TPR"/>
    <property type="match status" value="6"/>
</dbReference>
<evidence type="ECO:0000256" key="1">
    <source>
        <dbReference type="ARBA" id="ARBA00022737"/>
    </source>
</evidence>
<feature type="repeat" description="TPR" evidence="3">
    <location>
        <begin position="845"/>
        <end position="878"/>
    </location>
</feature>
<feature type="repeat" description="TPR" evidence="3">
    <location>
        <begin position="929"/>
        <end position="962"/>
    </location>
</feature>
<evidence type="ECO:0000313" key="4">
    <source>
        <dbReference type="EMBL" id="CAH3146977.1"/>
    </source>
</evidence>
<organism evidence="4 5">
    <name type="scientific">Pocillopora meandrina</name>
    <dbReference type="NCBI Taxonomy" id="46732"/>
    <lineage>
        <taxon>Eukaryota</taxon>
        <taxon>Metazoa</taxon>
        <taxon>Cnidaria</taxon>
        <taxon>Anthozoa</taxon>
        <taxon>Hexacorallia</taxon>
        <taxon>Scleractinia</taxon>
        <taxon>Astrocoeniina</taxon>
        <taxon>Pocilloporidae</taxon>
        <taxon>Pocillopora</taxon>
    </lineage>
</organism>
<feature type="repeat" description="TPR" evidence="3">
    <location>
        <begin position="887"/>
        <end position="920"/>
    </location>
</feature>
<evidence type="ECO:0008006" key="6">
    <source>
        <dbReference type="Google" id="ProtNLM"/>
    </source>
</evidence>
<keyword evidence="1" id="KW-0677">Repeat</keyword>
<dbReference type="PANTHER" id="PTHR45641:SF19">
    <property type="entry name" value="NEPHROCYSTIN-3"/>
    <property type="match status" value="1"/>
</dbReference>
<feature type="repeat" description="TPR" evidence="3">
    <location>
        <begin position="1013"/>
        <end position="1046"/>
    </location>
</feature>
<dbReference type="InterPro" id="IPR027417">
    <property type="entry name" value="P-loop_NTPase"/>
</dbReference>
<dbReference type="EMBL" id="CALNXJ010000042">
    <property type="protein sequence ID" value="CAH3146977.1"/>
    <property type="molecule type" value="Genomic_DNA"/>
</dbReference>
<dbReference type="SUPFAM" id="SSF52540">
    <property type="entry name" value="P-loop containing nucleoside triphosphate hydrolases"/>
    <property type="match status" value="1"/>
</dbReference>
<evidence type="ECO:0000256" key="3">
    <source>
        <dbReference type="PROSITE-ProRule" id="PRU00339"/>
    </source>
</evidence>
<evidence type="ECO:0000313" key="5">
    <source>
        <dbReference type="Proteomes" id="UP001159428"/>
    </source>
</evidence>
<gene>
    <name evidence="4" type="ORF">PMEA_00023213</name>
</gene>
<dbReference type="Gene3D" id="3.40.50.300">
    <property type="entry name" value="P-loop containing nucleotide triphosphate hydrolases"/>
    <property type="match status" value="1"/>
</dbReference>
<keyword evidence="5" id="KW-1185">Reference proteome</keyword>
<comment type="caution">
    <text evidence="4">The sequence shown here is derived from an EMBL/GenBank/DDBJ whole genome shotgun (WGS) entry which is preliminary data.</text>
</comment>
<dbReference type="PROSITE" id="PS50293">
    <property type="entry name" value="TPR_REGION"/>
    <property type="match status" value="1"/>
</dbReference>
<dbReference type="PANTHER" id="PTHR45641">
    <property type="entry name" value="TETRATRICOPEPTIDE REPEAT PROTEIN (AFU_ORTHOLOGUE AFUA_6G03870)"/>
    <property type="match status" value="1"/>
</dbReference>
<accession>A0AAU9XGH4</accession>
<evidence type="ECO:0000256" key="2">
    <source>
        <dbReference type="ARBA" id="ARBA00022803"/>
    </source>
</evidence>
<dbReference type="SUPFAM" id="SSF81901">
    <property type="entry name" value="HCP-like"/>
    <property type="match status" value="1"/>
</dbReference>
<sequence length="1066" mass="122098">MIYTEEQLNYFRICYIVTTILTQALRSIFKKEWDRRYPSGEWNDTPKNGLDFFNMECSGSRKPNARLLATIKRGNSAKWDCTTLFSVLLNSNSISRGLSPMDCSPIDDLRQFRNEEFAHMPRGQLPEKPFILAVRRVETAFQVLGFSTVKIQEIRKQTKFPTEELQKVQRDVDRLYQELCETNAKLQTAEEHRLFLEELLLYDFSSFCILPPKPFHEIAKRDFEVAKIMEQLEHLRKRNKNGLSFYYISGNPGSGKSQLARLVAEKFYKTVTKDHSYPSFVMTLKAESLKTLLESYILLARQIKCIEYAVMPIVESTEMQVEEKVKNLKDLIAPKIELYGSWLLLVDNVSNVSDIHDFLPQPGNEQWTKGQLLITTQNTSFIPSNNSFVSHISVSEGMVPTDARCFLAKISGITVQGLENKVAKELDYQPLALASAAVYVKKIREGVNVEFGWKEYLEKLKRGMRALTEKELTQTNSSYSTSMTAATKMAIERVINSNSVVKTAFTFLSLVAPQPLHLDIVSNYVLIEEKHLDKEEVALQIQGYSLLMLEKGRNGFFISVHQVVYDVMKSVVKEFCQPNRHVKAAALTSFNQFIETNLTHTWYKEDCVADSKHLIPHLNALALEIGDVLHDFNALNSLYKLGTICRNHSELPAARTYYDTGLKLIEREETHADVDVADIYSQLGIVLQQMGDPNQAREHFMRALNITLNEFGPEHVRVACIYHHLGMVHRALGDLLQVLKYHEQASEICLRKLEPENIGMANTHHHLGNAHFELGNLKEAKEHYDRALEIQLKNVGPDHVYAAFSYCSLGDVHRELGNLIKAKVYYERSLKIRLEKLGPEHVEVAISLNNLGIVHRYLGDLEKAKKHHEHALDIERKKRGPDHVYVANTYHHLGDVQYDLRNLREAKMYYERALHIQLEKLGPDHVNVALLYCSLGDVERQMGDMQRAKKYYEPALDIKLKKLGTKHVLIARTHHLLGMVQRASGDLQKAKKHYYLALDITMNKLGPDHVTVADTHNELGNVQRDLGDLQRAKGHFKRALDIELKRLGLEHVDVAPTYHELATVHR</sequence>
<dbReference type="Pfam" id="PF13181">
    <property type="entry name" value="TPR_8"/>
    <property type="match status" value="1"/>
</dbReference>
<dbReference type="Gene3D" id="1.25.40.10">
    <property type="entry name" value="Tetratricopeptide repeat domain"/>
    <property type="match status" value="3"/>
</dbReference>
<keyword evidence="2 3" id="KW-0802">TPR repeat</keyword>
<name>A0AAU9XGH4_9CNID</name>
<reference evidence="4 5" key="1">
    <citation type="submission" date="2022-05" db="EMBL/GenBank/DDBJ databases">
        <authorList>
            <consortium name="Genoscope - CEA"/>
            <person name="William W."/>
        </authorList>
    </citation>
    <scope>NUCLEOTIDE SEQUENCE [LARGE SCALE GENOMIC DNA]</scope>
</reference>
<feature type="repeat" description="TPR" evidence="3">
    <location>
        <begin position="677"/>
        <end position="710"/>
    </location>
</feature>